<reference evidence="2 3" key="1">
    <citation type="journal article" date="2017" name="Mol. Ecol.">
        <title>Comparative and population genomic landscape of Phellinus noxius: A hypervariable fungus causing root rot in trees.</title>
        <authorList>
            <person name="Chung C.L."/>
            <person name="Lee T.J."/>
            <person name="Akiba M."/>
            <person name="Lee H.H."/>
            <person name="Kuo T.H."/>
            <person name="Liu D."/>
            <person name="Ke H.M."/>
            <person name="Yokoi T."/>
            <person name="Roa M.B."/>
            <person name="Lu M.J."/>
            <person name="Chang Y.Y."/>
            <person name="Ann P.J."/>
            <person name="Tsai J.N."/>
            <person name="Chen C.Y."/>
            <person name="Tzean S.S."/>
            <person name="Ota Y."/>
            <person name="Hattori T."/>
            <person name="Sahashi N."/>
            <person name="Liou R.F."/>
            <person name="Kikuchi T."/>
            <person name="Tsai I.J."/>
        </authorList>
    </citation>
    <scope>NUCLEOTIDE SEQUENCE [LARGE SCALE GENOMIC DNA]</scope>
    <source>
        <strain evidence="2 3">FFPRI411160</strain>
    </source>
</reference>
<evidence type="ECO:0000313" key="2">
    <source>
        <dbReference type="EMBL" id="PAV17597.1"/>
    </source>
</evidence>
<gene>
    <name evidence="2" type="ORF">PNOK_0608300</name>
</gene>
<dbReference type="PANTHER" id="PTHR35340">
    <property type="entry name" value="PQQ ENZYME REPEAT PROTEIN-RELATED"/>
    <property type="match status" value="1"/>
</dbReference>
<dbReference type="PANTHER" id="PTHR35340:SF10">
    <property type="entry name" value="CYTOPLASMIC PROTEIN"/>
    <property type="match status" value="1"/>
</dbReference>
<dbReference type="Pfam" id="PF05935">
    <property type="entry name" value="Arylsulfotrans"/>
    <property type="match status" value="1"/>
</dbReference>
<keyword evidence="3" id="KW-1185">Reference proteome</keyword>
<organism evidence="2 3">
    <name type="scientific">Pyrrhoderma noxium</name>
    <dbReference type="NCBI Taxonomy" id="2282107"/>
    <lineage>
        <taxon>Eukaryota</taxon>
        <taxon>Fungi</taxon>
        <taxon>Dikarya</taxon>
        <taxon>Basidiomycota</taxon>
        <taxon>Agaricomycotina</taxon>
        <taxon>Agaricomycetes</taxon>
        <taxon>Hymenochaetales</taxon>
        <taxon>Hymenochaetaceae</taxon>
        <taxon>Pyrrhoderma</taxon>
    </lineage>
</organism>
<dbReference type="InterPro" id="IPR035391">
    <property type="entry name" value="Arylsulfotran_N"/>
</dbReference>
<dbReference type="InParanoid" id="A0A286UDF8"/>
<dbReference type="AlphaFoldDB" id="A0A286UDF8"/>
<dbReference type="Proteomes" id="UP000217199">
    <property type="component" value="Unassembled WGS sequence"/>
</dbReference>
<dbReference type="EMBL" id="NBII01000006">
    <property type="protein sequence ID" value="PAV17597.1"/>
    <property type="molecule type" value="Genomic_DNA"/>
</dbReference>
<dbReference type="GO" id="GO:0004062">
    <property type="term" value="F:aryl sulfotransferase activity"/>
    <property type="evidence" value="ECO:0007669"/>
    <property type="project" value="InterPro"/>
</dbReference>
<protein>
    <submittedName>
        <fullName evidence="2">Arylsulfotransferase</fullName>
    </submittedName>
</protein>
<evidence type="ECO:0000313" key="3">
    <source>
        <dbReference type="Proteomes" id="UP000217199"/>
    </source>
</evidence>
<dbReference type="InterPro" id="IPR038477">
    <property type="entry name" value="ASST_N_sf"/>
</dbReference>
<dbReference type="InterPro" id="IPR053143">
    <property type="entry name" value="Arylsulfate_ST"/>
</dbReference>
<accession>A0A286UDF8</accession>
<dbReference type="OrthoDB" id="10295354at2759"/>
<dbReference type="Gene3D" id="2.60.40.3100">
    <property type="entry name" value="Arylsulphate sulphotransferase monomer, N-terminal domain"/>
    <property type="match status" value="1"/>
</dbReference>
<dbReference type="Pfam" id="PF17425">
    <property type="entry name" value="Arylsulfotran_N"/>
    <property type="match status" value="1"/>
</dbReference>
<comment type="caution">
    <text evidence="2">The sequence shown here is derived from an EMBL/GenBank/DDBJ whole genome shotgun (WGS) entry which is preliminary data.</text>
</comment>
<name>A0A286UDF8_9AGAM</name>
<sequence length="577" mass="64632">MSKADTNDTALPEGACITAEIRDTTVTRLGQVVSNPYRLAPLTAVIRDGGQTITDVRVRVVKKGDTGVNIDYQVSNSALWTHGGIPVFGLYPDYVNKVEVAYTLKSERVRERYSIYAPPVRLPVVPNQTGSTLPKVEPLKVTPDLKHRLYLFNHLLSQVPGSNRQIKWNLPQGGAAEWDSVGINWISDSQGDVRWYLDIEQIHDSTSITGVGATMGFQQTRDGKLIFGQGQRYYKIDLLGRIIWARTLPAKFADFSHEIRETEKGTYVLRVGASDYRRSDGKQTRTVRDHIIEVNSDGDVLDFWDLGPILDPYRDALLHTLGRVAILLPDGSKKADLLAENELLENESMAFGDTPGVGIGRNWAHVNSIAHDPSDDDIIVSARHQGIIKIGRDKQVKWILADPRGWAPSLAKKVLTPTDAGGNTLQTLPDGTYADGFDWSWTQHTAWLTKKGTLTVFDNGWGRGFAPTKLEGNYSRAVEYKINERARTVEQVWEFGKERGDDWYSPITSVIEHREDTNTHVIYSASVAFLTKEKLVRPVLSEVRYGTQEVLAEYRIHSQQPGNVGYRTLVIDLYEAF</sequence>
<evidence type="ECO:0000259" key="1">
    <source>
        <dbReference type="Pfam" id="PF17425"/>
    </source>
</evidence>
<feature type="domain" description="Arylsulfotransferase N-terminal" evidence="1">
    <location>
        <begin position="32"/>
        <end position="118"/>
    </location>
</feature>
<proteinExistence type="predicted"/>
<dbReference type="InterPro" id="IPR010262">
    <property type="entry name" value="Arylsulfotransferase_bact"/>
</dbReference>